<keyword evidence="4 9" id="KW-0863">Zinc-finger</keyword>
<feature type="region of interest" description="Disordered" evidence="10">
    <location>
        <begin position="2350"/>
        <end position="2422"/>
    </location>
</feature>
<dbReference type="SMART" id="SM00249">
    <property type="entry name" value="PHD"/>
    <property type="match status" value="4"/>
</dbReference>
<feature type="region of interest" description="Disordered" evidence="10">
    <location>
        <begin position="1566"/>
        <end position="1619"/>
    </location>
</feature>
<feature type="compositionally biased region" description="Low complexity" evidence="10">
    <location>
        <begin position="117"/>
        <end position="135"/>
    </location>
</feature>
<feature type="compositionally biased region" description="Polar residues" evidence="10">
    <location>
        <begin position="859"/>
        <end position="868"/>
    </location>
</feature>
<feature type="compositionally biased region" description="Polar residues" evidence="10">
    <location>
        <begin position="83"/>
        <end position="95"/>
    </location>
</feature>
<dbReference type="PROSITE" id="PS51805">
    <property type="entry name" value="EPHD"/>
    <property type="match status" value="1"/>
</dbReference>
<dbReference type="CDD" id="cd15509">
    <property type="entry name" value="PHD1_KMT2C_like"/>
    <property type="match status" value="1"/>
</dbReference>
<evidence type="ECO:0000313" key="14">
    <source>
        <dbReference type="EMBL" id="KAF3858233.1"/>
    </source>
</evidence>
<feature type="compositionally biased region" description="Low complexity" evidence="10">
    <location>
        <begin position="1299"/>
        <end position="1313"/>
    </location>
</feature>
<feature type="compositionally biased region" description="Polar residues" evidence="10">
    <location>
        <begin position="2114"/>
        <end position="2132"/>
    </location>
</feature>
<keyword evidence="6" id="KW-0805">Transcription regulation</keyword>
<feature type="compositionally biased region" description="Low complexity" evidence="10">
    <location>
        <begin position="1775"/>
        <end position="1797"/>
    </location>
</feature>
<feature type="region of interest" description="Disordered" evidence="10">
    <location>
        <begin position="177"/>
        <end position="222"/>
    </location>
</feature>
<dbReference type="GO" id="GO:0003713">
    <property type="term" value="F:transcription coactivator activity"/>
    <property type="evidence" value="ECO:0007669"/>
    <property type="project" value="TreeGrafter"/>
</dbReference>
<feature type="compositionally biased region" description="Pro residues" evidence="10">
    <location>
        <begin position="1444"/>
        <end position="1455"/>
    </location>
</feature>
<dbReference type="InterPro" id="IPR001841">
    <property type="entry name" value="Znf_RING"/>
</dbReference>
<dbReference type="FunFam" id="3.30.40.10:FF:000852">
    <property type="entry name" value="Histone-lysine N-methyltransferase 2C"/>
    <property type="match status" value="1"/>
</dbReference>
<feature type="compositionally biased region" description="Low complexity" evidence="10">
    <location>
        <begin position="10"/>
        <end position="30"/>
    </location>
</feature>
<keyword evidence="15" id="KW-1185">Reference proteome</keyword>
<evidence type="ECO:0000313" key="15">
    <source>
        <dbReference type="Proteomes" id="UP000518266"/>
    </source>
</evidence>
<dbReference type="InterPro" id="IPR013083">
    <property type="entry name" value="Znf_RING/FYVE/PHD"/>
</dbReference>
<comment type="subcellular location">
    <subcellularLocation>
        <location evidence="1">Nucleus</location>
    </subcellularLocation>
</comment>
<keyword evidence="2" id="KW-0479">Metal-binding</keyword>
<feature type="compositionally biased region" description="Basic residues" evidence="10">
    <location>
        <begin position="59"/>
        <end position="68"/>
    </location>
</feature>
<evidence type="ECO:0000256" key="10">
    <source>
        <dbReference type="SAM" id="MobiDB-lite"/>
    </source>
</evidence>
<feature type="region of interest" description="Disordered" evidence="10">
    <location>
        <begin position="1440"/>
        <end position="1476"/>
    </location>
</feature>
<dbReference type="CDD" id="cd15511">
    <property type="entry name" value="PHD3_KMT2C"/>
    <property type="match status" value="1"/>
</dbReference>
<feature type="region of interest" description="Disordered" evidence="10">
    <location>
        <begin position="1631"/>
        <end position="1908"/>
    </location>
</feature>
<feature type="compositionally biased region" description="Polar residues" evidence="10">
    <location>
        <begin position="2152"/>
        <end position="2175"/>
    </location>
</feature>
<dbReference type="SUPFAM" id="SSF57903">
    <property type="entry name" value="FYVE/PHD zinc finger"/>
    <property type="match status" value="2"/>
</dbReference>
<dbReference type="GO" id="GO:0008270">
    <property type="term" value="F:zinc ion binding"/>
    <property type="evidence" value="ECO:0007669"/>
    <property type="project" value="UniProtKB-KW"/>
</dbReference>
<feature type="compositionally biased region" description="Polar residues" evidence="10">
    <location>
        <begin position="2055"/>
        <end position="2068"/>
    </location>
</feature>
<name>A0A7J5Z9J5_DISMA</name>
<feature type="compositionally biased region" description="Pro residues" evidence="10">
    <location>
        <begin position="2190"/>
        <end position="2199"/>
    </location>
</feature>
<feature type="compositionally biased region" description="Basic and acidic residues" evidence="10">
    <location>
        <begin position="1162"/>
        <end position="1186"/>
    </location>
</feature>
<sequence>MSSEDKTVEPSDQGPSPPSSSVGATSTGSPAHADKRPRGRPRKDAAVILPQAPLSSTSKNKKKGRTRGRVVVDDEDSMDGTEITESIGPQDTDTPIQPEESMEVLATEASEEDKPSFPRADSPPADPSAGSSVPASREDKSSERLCAFCYCGGRSLLGQGDLQVFNTTPQLEALFSHKGGEGSASESSDGEKTTQPKMAGETTSGQREKTNGSEGCEEEPDPASRFWDELSHVGLPQNLNVQSLFESGQCWAHQSCALWSEGVCEGEGQSLLNVDRAIDSGSTKHCAYCKRLGASVKCCAEGCAQLYHFPCAGAAGTFQDIRSLSLLCPEHIELAIHKFVDDVNCALCDSPGDLLDQLFCTSCGQHYHGMCLDMAVTPLRKAGWQCPECKICQTCKVCIQCGTRTSGQWHHTSLLCENCVQNQDPALCCSMCACILDPEHHKDLLFCQTCKRWLHLECERQNSGQTDIQPREDYVCSNCKSPAAEQALQAEDMDTGPELSPQPAPMHTDSETGLQLALKHTDLEPGTARSPEMHNDPKPELLAVPLHSDPEPDQATVQEEKLATSAQKPEVSVGADVEEQVTEPSVYKILTEFKQDGTSSEDPAYIFRSPASPETPSQESFPAQLSMEALQTQDTTLQIKPAKTEACPEEGMADPSTKDFKAIISTTKEPSTASVPFTDQPMVVSLLQPSSMDVVRASFLESAPEELNKERMEGVFHMAETVEPSASSTPEEMYTTLESNLSFPGLPSEDKPLKTSVERLVEMVSSPCHSSPLARGTSPRELPHTQIVASMGDHSCVMPTTTLIPLTPKIGMGKPAITKRKFSPGRPRVKQGAWSPHSSVSSPLSWSPDQQEGWDVPKTRQSSGSPSWSIRVGRGSGFPGRRRPRGAGLSGRAGRGRARGKNGVSPGMNPGITTIETPYPVKDEEENAMHNTVVIFSSNDSFTLKQDMCVVCGSFGLGAEGRLLACAQCGQCVSCTQCGATTPGLRCEWQNNYTQCAPCASLATCPICLLDYSEGTVIVQCRQCDRWFHASCQGLHSDDDVEKAADSCFDCTMCRSFKNTKVVTKARDTIEPVLMTQIVTKAKEIDLSRTYTQDGVCLTESGLCQLQSLSATASRRRKPKPKLKLKIINQNSVAVLQAPVDPLSEISREDDIEDNREAELLDCEAKSDSSMEREPAEDDSKGADGSKKRKRKPYRPGIGGFMVRQRSRPGQGPGKAKRSLSRKDSTGSVSENTFGKDEGWSEALPDTPVDEMPPGPEVPEKIKKRYRKKKTKLEEAFPAYLQEAFFGKDLLDKSKQNRQQGGESGLLEEGQSQGERKNLPPASWTLRQTLCSAPPQHPFKPDQQQHVQTSEEPLVDLSDVLNSDADILGMLGKSSSDSAGLDIGPLADGSPLMLQSHGGRRTPRSLHEEHLDGILSPELDKMVTDESILSKLYKIPAVLSPSTSQPPPPHLPHPQGPGHLPATPGTSMPHPNTGTSSNTLSLSEVAFDFLFCYRIYASYSPCSIVCVGNPMFPRMPMINGMMGPNQRFPTNPGAGPCIPDNFSPLNRMPFDDNPRDRQFNQMPREAVDPWSSPAHGSGPATPGPLPEGETEAMSNSQRSTLKWEKEETLGELATQKARDNRAALRINKVQMSNETVKRHHPQQQPPEVFDPNIPLDTELLFKDPLKPKESEHEQEWKFRQQMRQKSKQQAKIEATQKLEQVKNEQLQQQQQQQLDGEGSNSGNQSPASQPSNGSMSPMQPLNSKDGFARPQLPETPTSCAPEDVFLRPPPPPPSGSSSQPQSPQVFSPGSSGSRPSSPWDPYAKMVGTPRPPTLGPNACRRMSVESGKSPTNFMEQQDRGRPSPAHESFGSPTSMSSDPYAKPPDTPRPTSEMDPFLKPMGPPRASQAQGRPPMGSPGRDPYSRPMIRTEAYQRMAQNRMILSDPYSRPLLTPFPGSNESGSVPLFKTPMPPPQAQDPFNRPGQNPSDRFSQNLQNDPYAQHPHTPRPSGSDNFTSPPRMGQHHPQGHPFAQPGPMTQMSRNPYAHAPSTPRPDHFTYDPFAQPSGPIKSGGDPFSQSTGNQRSNELSGQPRPFFEPYARPPGTPRPHDNYGQPSNHQSSDPYSQAPSTPRPSGMNQFTHQSHPGQRMSPSHSMDPYAQPPGTPRPSMGERFSNQRGPMEPFTNTPSRPGSSDMFSQPGALRPMLNDPYAQPPGTPRPGPDVLSRQGPRQGLMGSQDMFSPPQGRLHEPFHHPGSQTPKHPGVSEDGFMQSPSRRPNQTPSHDPYEQAPMTPRPQSMEKMEIKDQSCVGNNGTGSQDLGQLSNNLHMPGAPIDAQGVALAESEERLRQRQRIRELILKQQQHRIAIRQERGPQDPIGNMNPGTPRPWPQEGHGQQGEMFNRPPPPYPGQGPMRGPMRFPGPFPGDQRVPFPNEGQLPRGPHPGDPNMRHQGPRFAFPPGVVGPHGAQEFFPRGQHPMQEIPPLMRRSMSTEMTKSMGGNPMGLPQHFPPRGMPVQQHNIMGQPFIELRHRAGEIRQRMQYPPGAIKEATWIP</sequence>
<proteinExistence type="predicted"/>
<dbReference type="Pfam" id="PF13771">
    <property type="entry name" value="zf-HC5HC2H"/>
    <property type="match status" value="1"/>
</dbReference>
<evidence type="ECO:0000256" key="7">
    <source>
        <dbReference type="ARBA" id="ARBA00023163"/>
    </source>
</evidence>
<dbReference type="PANTHER" id="PTHR45888:SF1">
    <property type="entry name" value="HISTONE-LYSINE N-METHYLTRANSFERASE 2C"/>
    <property type="match status" value="1"/>
</dbReference>
<dbReference type="GO" id="GO:0042800">
    <property type="term" value="F:histone H3K4 methyltransferase activity"/>
    <property type="evidence" value="ECO:0007669"/>
    <property type="project" value="InterPro"/>
</dbReference>
<dbReference type="PROSITE" id="PS50016">
    <property type="entry name" value="ZF_PHD_2"/>
    <property type="match status" value="3"/>
</dbReference>
<feature type="domain" description="RING-type" evidence="12">
    <location>
        <begin position="345"/>
        <end position="390"/>
    </location>
</feature>
<evidence type="ECO:0000256" key="8">
    <source>
        <dbReference type="ARBA" id="ARBA00023242"/>
    </source>
</evidence>
<dbReference type="Gene3D" id="3.30.40.10">
    <property type="entry name" value="Zinc/RING finger domain, C3HC4 (zinc finger)"/>
    <property type="match status" value="3"/>
</dbReference>
<feature type="region of interest" description="Disordered" evidence="10">
    <location>
        <begin position="1925"/>
        <end position="2300"/>
    </location>
</feature>
<feature type="region of interest" description="Disordered" evidence="10">
    <location>
        <begin position="1295"/>
        <end position="1319"/>
    </location>
</feature>
<dbReference type="EMBL" id="JAAKFY010000004">
    <property type="protein sequence ID" value="KAF3858233.1"/>
    <property type="molecule type" value="Genomic_DNA"/>
</dbReference>
<feature type="compositionally biased region" description="Polar residues" evidence="10">
    <location>
        <begin position="2287"/>
        <end position="2300"/>
    </location>
</feature>
<feature type="region of interest" description="Disordered" evidence="10">
    <location>
        <begin position="1"/>
        <end position="140"/>
    </location>
</feature>
<protein>
    <submittedName>
        <fullName evidence="14">Uncharacterized protein</fullName>
    </submittedName>
</protein>
<feature type="compositionally biased region" description="Polar residues" evidence="10">
    <location>
        <begin position="1826"/>
        <end position="1835"/>
    </location>
</feature>
<feature type="compositionally biased region" description="Polar residues" evidence="10">
    <location>
        <begin position="2250"/>
        <end position="2261"/>
    </location>
</feature>
<feature type="compositionally biased region" description="Polar residues" evidence="10">
    <location>
        <begin position="195"/>
        <end position="205"/>
    </location>
</feature>
<evidence type="ECO:0000259" key="13">
    <source>
        <dbReference type="PROSITE" id="PS51805"/>
    </source>
</evidence>
<feature type="compositionally biased region" description="Polar residues" evidence="10">
    <location>
        <begin position="1962"/>
        <end position="1978"/>
    </location>
</feature>
<feature type="domain" description="PHD-type" evidence="11">
    <location>
        <begin position="413"/>
        <end position="482"/>
    </location>
</feature>
<dbReference type="Pfam" id="PF00628">
    <property type="entry name" value="PHD"/>
    <property type="match status" value="1"/>
</dbReference>
<dbReference type="InterPro" id="IPR037877">
    <property type="entry name" value="PHD3_KMT2C"/>
</dbReference>
<evidence type="ECO:0000256" key="9">
    <source>
        <dbReference type="PROSITE-ProRule" id="PRU00175"/>
    </source>
</evidence>
<feature type="region of interest" description="Disordered" evidence="10">
    <location>
        <begin position="1162"/>
        <end position="1263"/>
    </location>
</feature>
<dbReference type="InterPro" id="IPR034732">
    <property type="entry name" value="EPHD"/>
</dbReference>
<evidence type="ECO:0000256" key="3">
    <source>
        <dbReference type="ARBA" id="ARBA00022737"/>
    </source>
</evidence>
<organism evidence="14 15">
    <name type="scientific">Dissostichus mawsoni</name>
    <name type="common">Antarctic cod</name>
    <dbReference type="NCBI Taxonomy" id="36200"/>
    <lineage>
        <taxon>Eukaryota</taxon>
        <taxon>Metazoa</taxon>
        <taxon>Chordata</taxon>
        <taxon>Craniata</taxon>
        <taxon>Vertebrata</taxon>
        <taxon>Euteleostomi</taxon>
        <taxon>Actinopterygii</taxon>
        <taxon>Neopterygii</taxon>
        <taxon>Teleostei</taxon>
        <taxon>Neoteleostei</taxon>
        <taxon>Acanthomorphata</taxon>
        <taxon>Eupercaria</taxon>
        <taxon>Perciformes</taxon>
        <taxon>Notothenioidei</taxon>
        <taxon>Nototheniidae</taxon>
        <taxon>Dissostichus</taxon>
    </lineage>
</organism>
<feature type="region of interest" description="Disordered" evidence="10">
    <location>
        <begin position="490"/>
        <end position="513"/>
    </location>
</feature>
<feature type="compositionally biased region" description="Polar residues" evidence="10">
    <location>
        <begin position="1718"/>
        <end position="1742"/>
    </location>
</feature>
<feature type="domain" description="PHD-type" evidence="11">
    <location>
        <begin position="342"/>
        <end position="392"/>
    </location>
</feature>
<keyword evidence="7" id="KW-0804">Transcription</keyword>
<comment type="caution">
    <text evidence="14">The sequence shown here is derived from an EMBL/GenBank/DDBJ whole genome shotgun (WGS) entry which is preliminary data.</text>
</comment>
<dbReference type="PROSITE" id="PS50089">
    <property type="entry name" value="ZF_RING_2"/>
    <property type="match status" value="1"/>
</dbReference>
<evidence type="ECO:0000259" key="12">
    <source>
        <dbReference type="PROSITE" id="PS50089"/>
    </source>
</evidence>
<feature type="region of interest" description="Disordered" evidence="10">
    <location>
        <begin position="525"/>
        <end position="578"/>
    </location>
</feature>
<feature type="compositionally biased region" description="Basic residues" evidence="10">
    <location>
        <begin position="818"/>
        <end position="829"/>
    </location>
</feature>
<feature type="domain" description="PHD-type" evidence="13">
    <location>
        <begin position="229"/>
        <end position="332"/>
    </location>
</feature>
<dbReference type="PANTHER" id="PTHR45888">
    <property type="entry name" value="HL01030P-RELATED"/>
    <property type="match status" value="1"/>
</dbReference>
<evidence type="ECO:0000256" key="4">
    <source>
        <dbReference type="ARBA" id="ARBA00022771"/>
    </source>
</evidence>
<dbReference type="GO" id="GO:0045944">
    <property type="term" value="P:positive regulation of transcription by RNA polymerase II"/>
    <property type="evidence" value="ECO:0007669"/>
    <property type="project" value="TreeGrafter"/>
</dbReference>
<evidence type="ECO:0000256" key="1">
    <source>
        <dbReference type="ARBA" id="ARBA00004123"/>
    </source>
</evidence>
<keyword evidence="8" id="KW-0539">Nucleus</keyword>
<feature type="compositionally biased region" description="Low complexity" evidence="10">
    <location>
        <begin position="835"/>
        <end position="848"/>
    </location>
</feature>
<dbReference type="OrthoDB" id="308383at2759"/>
<dbReference type="InterPro" id="IPR001965">
    <property type="entry name" value="Znf_PHD"/>
</dbReference>
<dbReference type="Proteomes" id="UP000518266">
    <property type="component" value="Unassembled WGS sequence"/>
</dbReference>
<evidence type="ECO:0000256" key="2">
    <source>
        <dbReference type="ARBA" id="ARBA00022723"/>
    </source>
</evidence>
<accession>A0A7J5Z9J5</accession>
<evidence type="ECO:0000256" key="6">
    <source>
        <dbReference type="ARBA" id="ARBA00023015"/>
    </source>
</evidence>
<evidence type="ECO:0000259" key="11">
    <source>
        <dbReference type="PROSITE" id="PS50016"/>
    </source>
</evidence>
<keyword evidence="3" id="KW-0677">Repeat</keyword>
<feature type="domain" description="PHD-type" evidence="11">
    <location>
        <begin position="1002"/>
        <end position="1057"/>
    </location>
</feature>
<evidence type="ECO:0000256" key="5">
    <source>
        <dbReference type="ARBA" id="ARBA00022833"/>
    </source>
</evidence>
<feature type="region of interest" description="Disordered" evidence="10">
    <location>
        <begin position="818"/>
        <end position="913"/>
    </location>
</feature>
<feature type="compositionally biased region" description="Low complexity" evidence="10">
    <location>
        <begin position="1705"/>
        <end position="1714"/>
    </location>
</feature>
<keyword evidence="5" id="KW-0862">Zinc</keyword>
<feature type="compositionally biased region" description="Polar residues" evidence="10">
    <location>
        <begin position="2092"/>
        <end position="2108"/>
    </location>
</feature>
<gene>
    <name evidence="14" type="ORF">F7725_011434</name>
</gene>
<feature type="compositionally biased region" description="Low complexity" evidence="10">
    <location>
        <begin position="2389"/>
        <end position="2399"/>
    </location>
</feature>
<dbReference type="GO" id="GO:0044666">
    <property type="term" value="C:MLL3/4 complex"/>
    <property type="evidence" value="ECO:0007669"/>
    <property type="project" value="InterPro"/>
</dbReference>
<dbReference type="InterPro" id="IPR019787">
    <property type="entry name" value="Znf_PHD-finger"/>
</dbReference>
<dbReference type="FunFam" id="3.30.40.10:FF:000080">
    <property type="entry name" value="Histone-lysine N-methyltransferase 2C"/>
    <property type="match status" value="1"/>
</dbReference>
<dbReference type="SMART" id="SM00184">
    <property type="entry name" value="RING"/>
    <property type="match status" value="3"/>
</dbReference>
<dbReference type="PROSITE" id="PS00354">
    <property type="entry name" value="HMGI_Y"/>
    <property type="match status" value="1"/>
</dbReference>
<dbReference type="InterPro" id="IPR011011">
    <property type="entry name" value="Znf_FYVE_PHD"/>
</dbReference>
<reference evidence="14 15" key="1">
    <citation type="submission" date="2020-03" db="EMBL/GenBank/DDBJ databases">
        <title>Dissostichus mawsoni Genome sequencing and assembly.</title>
        <authorList>
            <person name="Park H."/>
        </authorList>
    </citation>
    <scope>NUCLEOTIDE SEQUENCE [LARGE SCALE GENOMIC DNA]</scope>
    <source>
        <strain evidence="14">DM0001</strain>
        <tissue evidence="14">Muscle</tissue>
    </source>
</reference>
<dbReference type="InterPro" id="IPR000637">
    <property type="entry name" value="HMGI/Y_DNA-bd_CS"/>
</dbReference>
<feature type="compositionally biased region" description="Basic and acidic residues" evidence="10">
    <location>
        <begin position="1659"/>
        <end position="1678"/>
    </location>
</feature>